<dbReference type="Gene3D" id="3.50.50.60">
    <property type="entry name" value="FAD/NAD(P)-binding domain"/>
    <property type="match status" value="2"/>
</dbReference>
<protein>
    <submittedName>
        <fullName evidence="4">D-amino-acid dehydrogenase</fullName>
    </submittedName>
    <submittedName>
        <fullName evidence="3">FAD-binding oxidoreductase</fullName>
    </submittedName>
</protein>
<proteinExistence type="predicted"/>
<dbReference type="Proteomes" id="UP000231655">
    <property type="component" value="Unassembled WGS sequence"/>
</dbReference>
<dbReference type="GO" id="GO:0016491">
    <property type="term" value="F:oxidoreductase activity"/>
    <property type="evidence" value="ECO:0007669"/>
    <property type="project" value="UniProtKB-KW"/>
</dbReference>
<reference evidence="4 5" key="1">
    <citation type="submission" date="2017-09" db="EMBL/GenBank/DDBJ databases">
        <authorList>
            <person name="Ehlers B."/>
            <person name="Leendertz F.H."/>
        </authorList>
    </citation>
    <scope>NUCLEOTIDE SEQUENCE [LARGE SCALE GENOMIC DNA]</scope>
    <source>
        <strain evidence="4 5">CGMCC 1.12662</strain>
    </source>
</reference>
<dbReference type="EMBL" id="PGTD01000022">
    <property type="protein sequence ID" value="PJE26450.1"/>
    <property type="molecule type" value="Genomic_DNA"/>
</dbReference>
<name>A0A285JII2_9RHOB</name>
<feature type="domain" description="FAD dependent oxidoreductase" evidence="2">
    <location>
        <begin position="2"/>
        <end position="392"/>
    </location>
</feature>
<dbReference type="AlphaFoldDB" id="A0A285JII2"/>
<gene>
    <name evidence="3" type="ORF">CVM39_18075</name>
    <name evidence="4" type="ORF">SAMN06297129_3798</name>
</gene>
<evidence type="ECO:0000259" key="2">
    <source>
        <dbReference type="Pfam" id="PF01266"/>
    </source>
</evidence>
<dbReference type="EMBL" id="OBEA01000009">
    <property type="protein sequence ID" value="SNY59607.1"/>
    <property type="molecule type" value="Genomic_DNA"/>
</dbReference>
<dbReference type="InterPro" id="IPR036188">
    <property type="entry name" value="FAD/NAD-bd_sf"/>
</dbReference>
<evidence type="ECO:0000256" key="1">
    <source>
        <dbReference type="ARBA" id="ARBA00023002"/>
    </source>
</evidence>
<sequence>MRVAIIGAGIIGVNAALALRAQGAEVTLYDREGVAAGASRGNAGIFADYAVLPEARPNMRRQVPWMLLDRNGPLSIRLRHLPKLFPWLKEFIREGQPERVERSTQGLSALMRHVRSDWDRVLRENDAEDLRVARGALHVYRTRRALHAALCDWQVMGEHGVAYTPVMGSALQELEPALSTDYQAGMLLPDLTHALDPLGLTERLAEKARARGCEFRQTEVSAISSTETGVCLHFPGAGTRQFDRAVVACGAHSNKLVRPLGLRVPLESERGYNVTLPEPGVTLNRPVCVPDRGYYMTPMSIGLRIGGRVELGGLQAQPRWTRAEVMLRHARSVLPGLEPKGAKPWMGHRPSLPDTLPAIGPVPGQERILLAFGHGHLGLTLAATTGRLLSEMIFGTTSETDASACLPSRFA</sequence>
<dbReference type="InterPro" id="IPR006076">
    <property type="entry name" value="FAD-dep_OxRdtase"/>
</dbReference>
<dbReference type="Pfam" id="PF01266">
    <property type="entry name" value="DAO"/>
    <property type="match status" value="1"/>
</dbReference>
<evidence type="ECO:0000313" key="4">
    <source>
        <dbReference type="EMBL" id="SNY59607.1"/>
    </source>
</evidence>
<dbReference type="SUPFAM" id="SSF54373">
    <property type="entry name" value="FAD-linked reductases, C-terminal domain"/>
    <property type="match status" value="1"/>
</dbReference>
<dbReference type="GO" id="GO:0005737">
    <property type="term" value="C:cytoplasm"/>
    <property type="evidence" value="ECO:0007669"/>
    <property type="project" value="TreeGrafter"/>
</dbReference>
<keyword evidence="1" id="KW-0560">Oxidoreductase</keyword>
<evidence type="ECO:0000313" key="5">
    <source>
        <dbReference type="Proteomes" id="UP000231655"/>
    </source>
</evidence>
<reference evidence="3 6" key="2">
    <citation type="journal article" date="2018" name="Int. J. Syst. Evol. Microbiol.">
        <title>Pseudooceanicola lipolyticus sp. nov., a marine alphaproteobacterium, reclassification of Oceanicola flagellatus as Pseudooceanicola flagellatus comb. nov. and emended description of the genus Pseudooceanicola.</title>
        <authorList>
            <person name="Huang M.-M."/>
            <person name="Guo L.-L."/>
            <person name="Wu Y.-H."/>
            <person name="Lai Q.-L."/>
            <person name="Shao Z.-Z."/>
            <person name="Wang C.-S."/>
            <person name="Wu M."/>
            <person name="Xu X.-W."/>
        </authorList>
    </citation>
    <scope>NUCLEOTIDE SEQUENCE [LARGE SCALE GENOMIC DNA]</scope>
    <source>
        <strain evidence="3 6">Ar-45</strain>
    </source>
</reference>
<dbReference type="Proteomes" id="UP000231702">
    <property type="component" value="Unassembled WGS sequence"/>
</dbReference>
<accession>A0A285JII2</accession>
<organism evidence="4 5">
    <name type="scientific">Pseudooceanicola antarcticus</name>
    <dbReference type="NCBI Taxonomy" id="1247613"/>
    <lineage>
        <taxon>Bacteria</taxon>
        <taxon>Pseudomonadati</taxon>
        <taxon>Pseudomonadota</taxon>
        <taxon>Alphaproteobacteria</taxon>
        <taxon>Rhodobacterales</taxon>
        <taxon>Paracoccaceae</taxon>
        <taxon>Pseudooceanicola</taxon>
    </lineage>
</organism>
<evidence type="ECO:0000313" key="3">
    <source>
        <dbReference type="EMBL" id="PJE26450.1"/>
    </source>
</evidence>
<keyword evidence="6" id="KW-1185">Reference proteome</keyword>
<dbReference type="PANTHER" id="PTHR13847:SF289">
    <property type="entry name" value="GLYCINE OXIDASE"/>
    <property type="match status" value="1"/>
</dbReference>
<evidence type="ECO:0000313" key="6">
    <source>
        <dbReference type="Proteomes" id="UP000231702"/>
    </source>
</evidence>
<dbReference type="OrthoDB" id="9805337at2"/>
<dbReference type="PANTHER" id="PTHR13847">
    <property type="entry name" value="SARCOSINE DEHYDROGENASE-RELATED"/>
    <property type="match status" value="1"/>
</dbReference>
<dbReference type="RefSeq" id="WP_097147476.1">
    <property type="nucleotide sequence ID" value="NZ_OBEA01000009.1"/>
</dbReference>
<dbReference type="SUPFAM" id="SSF51905">
    <property type="entry name" value="FAD/NAD(P)-binding domain"/>
    <property type="match status" value="1"/>
</dbReference>
<dbReference type="Gene3D" id="3.30.9.10">
    <property type="entry name" value="D-Amino Acid Oxidase, subunit A, domain 2"/>
    <property type="match status" value="1"/>
</dbReference>